<dbReference type="EMBL" id="MU857873">
    <property type="protein sequence ID" value="KAK4243128.1"/>
    <property type="molecule type" value="Genomic_DNA"/>
</dbReference>
<evidence type="ECO:0000313" key="2">
    <source>
        <dbReference type="EMBL" id="KAK4243128.1"/>
    </source>
</evidence>
<reference evidence="2" key="1">
    <citation type="journal article" date="2023" name="Mol. Phylogenet. Evol.">
        <title>Genome-scale phylogeny and comparative genomics of the fungal order Sordariales.</title>
        <authorList>
            <person name="Hensen N."/>
            <person name="Bonometti L."/>
            <person name="Westerberg I."/>
            <person name="Brannstrom I.O."/>
            <person name="Guillou S."/>
            <person name="Cros-Aarteil S."/>
            <person name="Calhoun S."/>
            <person name="Haridas S."/>
            <person name="Kuo A."/>
            <person name="Mondo S."/>
            <person name="Pangilinan J."/>
            <person name="Riley R."/>
            <person name="LaButti K."/>
            <person name="Andreopoulos B."/>
            <person name="Lipzen A."/>
            <person name="Chen C."/>
            <person name="Yan M."/>
            <person name="Daum C."/>
            <person name="Ng V."/>
            <person name="Clum A."/>
            <person name="Steindorff A."/>
            <person name="Ohm R.A."/>
            <person name="Martin F."/>
            <person name="Silar P."/>
            <person name="Natvig D.O."/>
            <person name="Lalanne C."/>
            <person name="Gautier V."/>
            <person name="Ament-Velasquez S.L."/>
            <person name="Kruys A."/>
            <person name="Hutchinson M.I."/>
            <person name="Powell A.J."/>
            <person name="Barry K."/>
            <person name="Miller A.N."/>
            <person name="Grigoriev I.V."/>
            <person name="Debuchy R."/>
            <person name="Gladieux P."/>
            <person name="Hiltunen Thoren M."/>
            <person name="Johannesson H."/>
        </authorList>
    </citation>
    <scope>NUCLEOTIDE SEQUENCE</scope>
    <source>
        <strain evidence="2">CBS 359.72</strain>
    </source>
</reference>
<keyword evidence="3" id="KW-1185">Reference proteome</keyword>
<name>A0AAN7CLT4_9PEZI</name>
<evidence type="ECO:0000313" key="3">
    <source>
        <dbReference type="Proteomes" id="UP001303647"/>
    </source>
</evidence>
<sequence>MADILRSGYALHGALIGRFVAYFQPVCDFAHAWELFFHDINGVMYMDPEDYLEELSEKIPQLDGVCEEARDIVIGVHTHPEENLNNSKQSDYIAPSKSSASIDDSYHLITCISYCQEHTATAESLNDATWYRSQIIQPQPQRRYMTAYEDEDSDFRAGSRAHTALVADLANAQNTPIAPCRQQEHAQKAPLAPPPPQPTTKLTTPADEDKMYEQFQIDRKTATIKRKEHIAQVVRVTKAAAAALEQRQMTLITMLPQRCGGTKTTRMTGAAIANVDYAVDGSGHLNVAHEVQLARKRAQIADDPRAHGLPSCSWDKSKTRSAPKDGVPMVILTEPEGEMWYLVDSMCYEDEERNKNESD</sequence>
<organism evidence="2 3">
    <name type="scientific">Corynascus novoguineensis</name>
    <dbReference type="NCBI Taxonomy" id="1126955"/>
    <lineage>
        <taxon>Eukaryota</taxon>
        <taxon>Fungi</taxon>
        <taxon>Dikarya</taxon>
        <taxon>Ascomycota</taxon>
        <taxon>Pezizomycotina</taxon>
        <taxon>Sordariomycetes</taxon>
        <taxon>Sordariomycetidae</taxon>
        <taxon>Sordariales</taxon>
        <taxon>Chaetomiaceae</taxon>
        <taxon>Corynascus</taxon>
    </lineage>
</organism>
<dbReference type="Proteomes" id="UP001303647">
    <property type="component" value="Unassembled WGS sequence"/>
</dbReference>
<accession>A0AAN7CLT4</accession>
<gene>
    <name evidence="2" type="ORF">C7999DRAFT_44989</name>
</gene>
<feature type="region of interest" description="Disordered" evidence="1">
    <location>
        <begin position="304"/>
        <end position="325"/>
    </location>
</feature>
<protein>
    <submittedName>
        <fullName evidence="2">Uncharacterized protein</fullName>
    </submittedName>
</protein>
<comment type="caution">
    <text evidence="2">The sequence shown here is derived from an EMBL/GenBank/DDBJ whole genome shotgun (WGS) entry which is preliminary data.</text>
</comment>
<feature type="region of interest" description="Disordered" evidence="1">
    <location>
        <begin position="182"/>
        <end position="207"/>
    </location>
</feature>
<evidence type="ECO:0000256" key="1">
    <source>
        <dbReference type="SAM" id="MobiDB-lite"/>
    </source>
</evidence>
<dbReference type="AlphaFoldDB" id="A0AAN7CLT4"/>
<proteinExistence type="predicted"/>
<reference evidence="2" key="2">
    <citation type="submission" date="2023-05" db="EMBL/GenBank/DDBJ databases">
        <authorList>
            <consortium name="Lawrence Berkeley National Laboratory"/>
            <person name="Steindorff A."/>
            <person name="Hensen N."/>
            <person name="Bonometti L."/>
            <person name="Westerberg I."/>
            <person name="Brannstrom I.O."/>
            <person name="Guillou S."/>
            <person name="Cros-Aarteil S."/>
            <person name="Calhoun S."/>
            <person name="Haridas S."/>
            <person name="Kuo A."/>
            <person name="Mondo S."/>
            <person name="Pangilinan J."/>
            <person name="Riley R."/>
            <person name="Labutti K."/>
            <person name="Andreopoulos B."/>
            <person name="Lipzen A."/>
            <person name="Chen C."/>
            <person name="Yanf M."/>
            <person name="Daum C."/>
            <person name="Ng V."/>
            <person name="Clum A."/>
            <person name="Ohm R."/>
            <person name="Martin F."/>
            <person name="Silar P."/>
            <person name="Natvig D."/>
            <person name="Lalanne C."/>
            <person name="Gautier V."/>
            <person name="Ament-Velasquez S.L."/>
            <person name="Kruys A."/>
            <person name="Hutchinson M.I."/>
            <person name="Powell A.J."/>
            <person name="Barry K."/>
            <person name="Miller A.N."/>
            <person name="Grigoriev I.V."/>
            <person name="Debuchy R."/>
            <person name="Gladieux P."/>
            <person name="Thoren M.H."/>
            <person name="Johannesson H."/>
        </authorList>
    </citation>
    <scope>NUCLEOTIDE SEQUENCE</scope>
    <source>
        <strain evidence="2">CBS 359.72</strain>
    </source>
</reference>